<organism evidence="2 3">
    <name type="scientific">Rotaria magnacalcarata</name>
    <dbReference type="NCBI Taxonomy" id="392030"/>
    <lineage>
        <taxon>Eukaryota</taxon>
        <taxon>Metazoa</taxon>
        <taxon>Spiralia</taxon>
        <taxon>Gnathifera</taxon>
        <taxon>Rotifera</taxon>
        <taxon>Eurotatoria</taxon>
        <taxon>Bdelloidea</taxon>
        <taxon>Philodinida</taxon>
        <taxon>Philodinidae</taxon>
        <taxon>Rotaria</taxon>
    </lineage>
</organism>
<feature type="transmembrane region" description="Helical" evidence="1">
    <location>
        <begin position="220"/>
        <end position="241"/>
    </location>
</feature>
<evidence type="ECO:0000313" key="3">
    <source>
        <dbReference type="Proteomes" id="UP000663834"/>
    </source>
</evidence>
<evidence type="ECO:0000256" key="1">
    <source>
        <dbReference type="SAM" id="Phobius"/>
    </source>
</evidence>
<evidence type="ECO:0000313" key="2">
    <source>
        <dbReference type="EMBL" id="CAF1345279.1"/>
    </source>
</evidence>
<gene>
    <name evidence="2" type="ORF">KQP761_LOCUS6947</name>
</gene>
<keyword evidence="1" id="KW-0472">Membrane</keyword>
<dbReference type="AlphaFoldDB" id="A0A815H070"/>
<dbReference type="EMBL" id="CAJNOW010002240">
    <property type="protein sequence ID" value="CAF1345279.1"/>
    <property type="molecule type" value="Genomic_DNA"/>
</dbReference>
<dbReference type="Proteomes" id="UP000663834">
    <property type="component" value="Unassembled WGS sequence"/>
</dbReference>
<proteinExistence type="predicted"/>
<feature type="transmembrane region" description="Helical" evidence="1">
    <location>
        <begin position="247"/>
        <end position="267"/>
    </location>
</feature>
<comment type="caution">
    <text evidence="2">The sequence shown here is derived from an EMBL/GenBank/DDBJ whole genome shotgun (WGS) entry which is preliminary data.</text>
</comment>
<keyword evidence="1" id="KW-1133">Transmembrane helix</keyword>
<sequence>MTSSVFLTIKPKDIWLGDHLYVSQSKYRQHHGIVLFVNSCEPEQSIILEFNTNPIDDGNSKANIQKHFGVKVQQLIKQLEFEGSLVFSDDSTISSDYNQNLKNCESLAFWCKTSLLYDGDRKQIYQAIGKPLTIVLKEVGKYLIKIDILPYLKENTLPEMIDKSLNTSKDIFYSTLVTSGLASALASVILEFVKVLFAYNQLRNETITFEEFRDKIISNIITALTVGTFSIAIHMILMQVTLGTATFLPHMSIAIGKIIGVQVGQILGRQIVKRIDHSQSENQDVKKIDSKADEPIVTDIEIVACADIYH</sequence>
<protein>
    <submittedName>
        <fullName evidence="2">Uncharacterized protein</fullName>
    </submittedName>
</protein>
<name>A0A815H070_9BILA</name>
<feature type="transmembrane region" description="Helical" evidence="1">
    <location>
        <begin position="171"/>
        <end position="199"/>
    </location>
</feature>
<reference evidence="2" key="1">
    <citation type="submission" date="2021-02" db="EMBL/GenBank/DDBJ databases">
        <authorList>
            <person name="Nowell W R."/>
        </authorList>
    </citation>
    <scope>NUCLEOTIDE SEQUENCE</scope>
</reference>
<accession>A0A815H070</accession>
<keyword evidence="1" id="KW-0812">Transmembrane</keyword>